<dbReference type="Proteomes" id="UP000192721">
    <property type="component" value="Unassembled WGS sequence"/>
</dbReference>
<gene>
    <name evidence="1" type="ORF">B0T45_17125</name>
</gene>
<dbReference type="InterPro" id="IPR023393">
    <property type="entry name" value="START-like_dom_sf"/>
</dbReference>
<name>A0A1W0CLU1_9NEIS</name>
<dbReference type="SUPFAM" id="SSF55961">
    <property type="entry name" value="Bet v1-like"/>
    <property type="match status" value="1"/>
</dbReference>
<proteinExistence type="predicted"/>
<sequence length="151" mass="17791">MRRFAHFTVRSRLSVNADRVWAHATRAAGINDELWPWLHMRLPGKALPAGLTPPAQIGRCWILLFGLLPVEYDDLGLTRLEPGAFDERSTMLTQRRWLHRRRVRALPDGCEVVDRVGFAPRAPWLLTLHYGIFRLVFAWRHARLRRRFYRL</sequence>
<evidence type="ECO:0000313" key="2">
    <source>
        <dbReference type="Proteomes" id="UP000192721"/>
    </source>
</evidence>
<dbReference type="EMBL" id="MUKV01000026">
    <property type="protein sequence ID" value="OQS35661.1"/>
    <property type="molecule type" value="Genomic_DNA"/>
</dbReference>
<accession>A0A1W0CLU1</accession>
<dbReference type="RefSeq" id="WP_081556297.1">
    <property type="nucleotide sequence ID" value="NZ_MUKV01000026.1"/>
</dbReference>
<dbReference type="Gene3D" id="3.30.530.20">
    <property type="match status" value="1"/>
</dbReference>
<organism evidence="1 2">
    <name type="scientific">Chromobacterium haemolyticum</name>
    <dbReference type="NCBI Taxonomy" id="394935"/>
    <lineage>
        <taxon>Bacteria</taxon>
        <taxon>Pseudomonadati</taxon>
        <taxon>Pseudomonadota</taxon>
        <taxon>Betaproteobacteria</taxon>
        <taxon>Neisseriales</taxon>
        <taxon>Chromobacteriaceae</taxon>
        <taxon>Chromobacterium</taxon>
    </lineage>
</organism>
<evidence type="ECO:0008006" key="3">
    <source>
        <dbReference type="Google" id="ProtNLM"/>
    </source>
</evidence>
<comment type="caution">
    <text evidence="1">The sequence shown here is derived from an EMBL/GenBank/DDBJ whole genome shotgun (WGS) entry which is preliminary data.</text>
</comment>
<evidence type="ECO:0000313" key="1">
    <source>
        <dbReference type="EMBL" id="OQS35661.1"/>
    </source>
</evidence>
<protein>
    <recommendedName>
        <fullName evidence="3">Ligand-binding SRPBCC domain-containing protein</fullName>
    </recommendedName>
</protein>
<reference evidence="1 2" key="1">
    <citation type="submission" date="2017-02" db="EMBL/GenBank/DDBJ databases">
        <title>Chromobacterium haemolyticum H5244.</title>
        <authorList>
            <person name="Gulvik C.A."/>
        </authorList>
    </citation>
    <scope>NUCLEOTIDE SEQUENCE [LARGE SCALE GENOMIC DNA]</scope>
    <source>
        <strain evidence="1 2">H5244</strain>
    </source>
</reference>
<dbReference type="AlphaFoldDB" id="A0A1W0CLU1"/>